<dbReference type="Pfam" id="PF13692">
    <property type="entry name" value="Glyco_trans_1_4"/>
    <property type="match status" value="1"/>
</dbReference>
<dbReference type="Pfam" id="PF13579">
    <property type="entry name" value="Glyco_trans_4_4"/>
    <property type="match status" value="1"/>
</dbReference>
<name>A0A0N8PRA1_9CHLR</name>
<comment type="caution">
    <text evidence="2">The sequence shown here is derived from an EMBL/GenBank/DDBJ whole genome shotgun (WGS) entry which is preliminary data.</text>
</comment>
<dbReference type="InterPro" id="IPR050194">
    <property type="entry name" value="Glycosyltransferase_grp1"/>
</dbReference>
<reference evidence="2 3" key="1">
    <citation type="submission" date="2015-09" db="EMBL/GenBank/DDBJ databases">
        <title>Draft genome sequence of Kouleothrix aurantiaca JCM 19913.</title>
        <authorList>
            <person name="Hemp J."/>
        </authorList>
    </citation>
    <scope>NUCLEOTIDE SEQUENCE [LARGE SCALE GENOMIC DNA]</scope>
    <source>
        <strain evidence="2 3">COM-B</strain>
    </source>
</reference>
<evidence type="ECO:0000259" key="1">
    <source>
        <dbReference type="Pfam" id="PF13579"/>
    </source>
</evidence>
<feature type="domain" description="Glycosyltransferase subfamily 4-like N-terminal" evidence="1">
    <location>
        <begin position="15"/>
        <end position="178"/>
    </location>
</feature>
<evidence type="ECO:0000313" key="3">
    <source>
        <dbReference type="Proteomes" id="UP000050509"/>
    </source>
</evidence>
<feature type="non-terminal residue" evidence="2">
    <location>
        <position position="290"/>
    </location>
</feature>
<dbReference type="Gene3D" id="3.40.50.2000">
    <property type="entry name" value="Glycogen Phosphorylase B"/>
    <property type="match status" value="2"/>
</dbReference>
<proteinExistence type="predicted"/>
<dbReference type="Proteomes" id="UP000050509">
    <property type="component" value="Unassembled WGS sequence"/>
</dbReference>
<dbReference type="AlphaFoldDB" id="A0A0N8PRA1"/>
<dbReference type="PANTHER" id="PTHR45947:SF3">
    <property type="entry name" value="SULFOQUINOVOSYL TRANSFERASE SQD2"/>
    <property type="match status" value="1"/>
</dbReference>
<evidence type="ECO:0000313" key="2">
    <source>
        <dbReference type="EMBL" id="KPV49349.1"/>
    </source>
</evidence>
<gene>
    <name evidence="2" type="ORF">SE17_33170</name>
</gene>
<dbReference type="GO" id="GO:0016757">
    <property type="term" value="F:glycosyltransferase activity"/>
    <property type="evidence" value="ECO:0007669"/>
    <property type="project" value="TreeGrafter"/>
</dbReference>
<dbReference type="PANTHER" id="PTHR45947">
    <property type="entry name" value="SULFOQUINOVOSYL TRANSFERASE SQD2"/>
    <property type="match status" value="1"/>
</dbReference>
<keyword evidence="3" id="KW-1185">Reference proteome</keyword>
<dbReference type="InterPro" id="IPR028098">
    <property type="entry name" value="Glyco_trans_4-like_N"/>
</dbReference>
<sequence>MSYRVLHLITHLGVGGALDYMLHAVQGLDHARYVVDVAAGTDELEWEGRARAAARAFHPVPALRRALKPAEDARALGQLAALMRRERYDVVHTHSSKAGALGRLAAALAGVPAIVHTVHGFAWFQYHMSPRTQRFYKVVEAVSALYSSRVLTVCESNARDLVRERLVPARKITTIYNGFDMAPFTVEVDRDAKCRELGLDPARPIVGMIGRLADPKAPLDFVEAARLAGVARPDAQFVIVGDGPLRPAVDAAIAAGAPVRVLGMRADVPAILPVLDVFAASSIWEGLSRA</sequence>
<accession>A0A0N8PRA1</accession>
<dbReference type="EMBL" id="LJCR01002031">
    <property type="protein sequence ID" value="KPV49349.1"/>
    <property type="molecule type" value="Genomic_DNA"/>
</dbReference>
<protein>
    <recommendedName>
        <fullName evidence="1">Glycosyltransferase subfamily 4-like N-terminal domain-containing protein</fullName>
    </recommendedName>
</protein>
<dbReference type="SUPFAM" id="SSF53756">
    <property type="entry name" value="UDP-Glycosyltransferase/glycogen phosphorylase"/>
    <property type="match status" value="1"/>
</dbReference>
<organism evidence="2 3">
    <name type="scientific">Kouleothrix aurantiaca</name>
    <dbReference type="NCBI Taxonomy" id="186479"/>
    <lineage>
        <taxon>Bacteria</taxon>
        <taxon>Bacillati</taxon>
        <taxon>Chloroflexota</taxon>
        <taxon>Chloroflexia</taxon>
        <taxon>Chloroflexales</taxon>
        <taxon>Roseiflexineae</taxon>
        <taxon>Roseiflexaceae</taxon>
        <taxon>Kouleothrix</taxon>
    </lineage>
</organism>